<reference evidence="2" key="1">
    <citation type="submission" date="2009-03" db="EMBL/GenBank/DDBJ databases">
        <title>Complete genome sequence of Edwardsiella ictaluri 93-146.</title>
        <authorList>
            <person name="Williams M.L."/>
            <person name="Gillaspy A.F."/>
            <person name="Dyer D.W."/>
            <person name="Thune R.L."/>
            <person name="Waldbieser G.C."/>
            <person name="Schuster S.C."/>
            <person name="Gipson J."/>
            <person name="Zaitshik J."/>
            <person name="Landry C."/>
            <person name="Lawrence M.L."/>
        </authorList>
    </citation>
    <scope>NUCLEOTIDE SEQUENCE [LARGE SCALE GENOMIC DNA]</scope>
    <source>
        <strain evidence="2">93-146</strain>
    </source>
</reference>
<proteinExistence type="predicted"/>
<reference evidence="1 2" key="2">
    <citation type="journal article" date="2012" name="J. Bacteriol.">
        <title>Genome Sequence of Edwardsiella ictaluri 93-146, a Strain Associated with a Natural Channel Catfish Outbreak of Enteric Septicemia of Catfish.</title>
        <authorList>
            <person name="Williams M.L."/>
            <person name="Gillaspy A.F."/>
            <person name="Dyer D.W."/>
            <person name="Thune R.L."/>
            <person name="Waldbieser G.C."/>
            <person name="Schuster S.C."/>
            <person name="Gipson J."/>
            <person name="Zaitshik J."/>
            <person name="Landry C."/>
            <person name="Banes M.M."/>
            <person name="Lawrence M.L."/>
        </authorList>
    </citation>
    <scope>NUCLEOTIDE SEQUENCE [LARGE SCALE GENOMIC DNA]</scope>
    <source>
        <strain evidence="1 2">93-146</strain>
    </source>
</reference>
<dbReference type="HOGENOM" id="CLU_3117316_0_0_6"/>
<dbReference type="AlphaFoldDB" id="C5B8S1"/>
<dbReference type="EMBL" id="CP001600">
    <property type="protein sequence ID" value="ACR70124.1"/>
    <property type="molecule type" value="Genomic_DNA"/>
</dbReference>
<sequence>MAMCLRQCGRLGQRPSSLYIYIIKRGERDVKHRVILMFSVGYYAIFIRRR</sequence>
<organism evidence="1 2">
    <name type="scientific">Edwardsiella ictaluri (strain 93-146)</name>
    <dbReference type="NCBI Taxonomy" id="634503"/>
    <lineage>
        <taxon>Bacteria</taxon>
        <taxon>Pseudomonadati</taxon>
        <taxon>Pseudomonadota</taxon>
        <taxon>Gammaproteobacteria</taxon>
        <taxon>Enterobacterales</taxon>
        <taxon>Hafniaceae</taxon>
        <taxon>Edwardsiella</taxon>
    </lineage>
</organism>
<dbReference type="Proteomes" id="UP000001485">
    <property type="component" value="Chromosome"/>
</dbReference>
<evidence type="ECO:0000313" key="1">
    <source>
        <dbReference type="EMBL" id="ACR70124.1"/>
    </source>
</evidence>
<accession>C5B8S1</accession>
<protein>
    <submittedName>
        <fullName evidence="1">Uncharacterized protein</fullName>
    </submittedName>
</protein>
<dbReference type="KEGG" id="eic:NT01EI_2970"/>
<name>C5B8S1_EDWI9</name>
<evidence type="ECO:0000313" key="2">
    <source>
        <dbReference type="Proteomes" id="UP000001485"/>
    </source>
</evidence>
<gene>
    <name evidence="1" type="ordered locus">NT01EI_2970</name>
</gene>